<feature type="domain" description="Rod shape-determining protein MreC beta-barrel core" evidence="5">
    <location>
        <begin position="123"/>
        <end position="269"/>
    </location>
</feature>
<dbReference type="GO" id="GO:0005886">
    <property type="term" value="C:plasma membrane"/>
    <property type="evidence" value="ECO:0007669"/>
    <property type="project" value="TreeGrafter"/>
</dbReference>
<dbReference type="Pfam" id="PF04085">
    <property type="entry name" value="MreC"/>
    <property type="match status" value="1"/>
</dbReference>
<proteinExistence type="inferred from homology"/>
<dbReference type="NCBIfam" id="TIGR00219">
    <property type="entry name" value="mreC"/>
    <property type="match status" value="1"/>
</dbReference>
<evidence type="ECO:0000313" key="6">
    <source>
        <dbReference type="EMBL" id="VAX25331.1"/>
    </source>
</evidence>
<evidence type="ECO:0000256" key="3">
    <source>
        <dbReference type="ARBA" id="ARBA00022960"/>
    </source>
</evidence>
<dbReference type="EMBL" id="UOGB01000327">
    <property type="protein sequence ID" value="VAX25331.1"/>
    <property type="molecule type" value="Genomic_DNA"/>
</dbReference>
<dbReference type="GO" id="GO:0008360">
    <property type="term" value="P:regulation of cell shape"/>
    <property type="evidence" value="ECO:0007669"/>
    <property type="project" value="UniProtKB-KW"/>
</dbReference>
<keyword evidence="3" id="KW-0133">Cell shape</keyword>
<comment type="similarity">
    <text evidence="1">Belongs to the MreC family.</text>
</comment>
<dbReference type="InterPro" id="IPR042175">
    <property type="entry name" value="Cell/Rod_MreC_2"/>
</dbReference>
<evidence type="ECO:0000256" key="1">
    <source>
        <dbReference type="ARBA" id="ARBA00009369"/>
    </source>
</evidence>
<accession>A0A3B1CFJ3</accession>
<dbReference type="Gene3D" id="2.40.10.350">
    <property type="entry name" value="Rod shape-determining protein MreC, domain 2"/>
    <property type="match status" value="1"/>
</dbReference>
<dbReference type="InterPro" id="IPR055342">
    <property type="entry name" value="MreC_beta-barrel_core"/>
</dbReference>
<evidence type="ECO:0000256" key="4">
    <source>
        <dbReference type="ARBA" id="ARBA00032089"/>
    </source>
</evidence>
<evidence type="ECO:0000259" key="5">
    <source>
        <dbReference type="Pfam" id="PF04085"/>
    </source>
</evidence>
<dbReference type="PANTHER" id="PTHR34138:SF1">
    <property type="entry name" value="CELL SHAPE-DETERMINING PROTEIN MREC"/>
    <property type="match status" value="1"/>
</dbReference>
<protein>
    <recommendedName>
        <fullName evidence="2">Cell shape-determining protein MreC</fullName>
    </recommendedName>
    <alternativeName>
        <fullName evidence="4">Cell shape protein MreC</fullName>
    </alternativeName>
</protein>
<name>A0A3B1CFJ3_9ZZZZ</name>
<dbReference type="PIRSF" id="PIRSF038471">
    <property type="entry name" value="MreC"/>
    <property type="match status" value="1"/>
</dbReference>
<evidence type="ECO:0000256" key="2">
    <source>
        <dbReference type="ARBA" id="ARBA00013855"/>
    </source>
</evidence>
<dbReference type="InterPro" id="IPR007221">
    <property type="entry name" value="MreC"/>
</dbReference>
<dbReference type="Gene3D" id="2.40.10.340">
    <property type="entry name" value="Rod shape-determining protein MreC, domain 1"/>
    <property type="match status" value="1"/>
</dbReference>
<sequence length="282" mass="30615">MGGFFKRYQNLLILAALVVLTLSILLSNLREKSSLNAVERVVIAVLSPFQDIVGWSVGKASLAWENYLHLVDVKKENAKLGRSLDRLVFENGLLTERLKHFERLESLLSFPKVSMIPFEAARIIGRDTLGRVKLLIINKGAGDGLAEGMPVITHRGLVGRVVRVSGSASKALMITDVRSAVDAVVQETRGQLVASGSNLPTLEVRYLSVGADVTEGERVISSGLGGVFPKGLLVGSLTNIKKEGDSLFLSARLEPAVDLDRIEEVLVLKSSPSDIFSKDDWP</sequence>
<dbReference type="PANTHER" id="PTHR34138">
    <property type="entry name" value="CELL SHAPE-DETERMINING PROTEIN MREC"/>
    <property type="match status" value="1"/>
</dbReference>
<dbReference type="InterPro" id="IPR042177">
    <property type="entry name" value="Cell/Rod_1"/>
</dbReference>
<gene>
    <name evidence="6" type="ORF">MNBD_NITROSPINAE03-1277</name>
</gene>
<reference evidence="6" key="1">
    <citation type="submission" date="2018-06" db="EMBL/GenBank/DDBJ databases">
        <authorList>
            <person name="Zhirakovskaya E."/>
        </authorList>
    </citation>
    <scope>NUCLEOTIDE SEQUENCE</scope>
</reference>
<organism evidence="6">
    <name type="scientific">hydrothermal vent metagenome</name>
    <dbReference type="NCBI Taxonomy" id="652676"/>
    <lineage>
        <taxon>unclassified sequences</taxon>
        <taxon>metagenomes</taxon>
        <taxon>ecological metagenomes</taxon>
    </lineage>
</organism>
<dbReference type="AlphaFoldDB" id="A0A3B1CFJ3"/>